<reference evidence="1 2" key="1">
    <citation type="journal article" date="2023" name="Arcadia Sci">
        <title>De novo assembly of a long-read Amblyomma americanum tick genome.</title>
        <authorList>
            <person name="Chou S."/>
            <person name="Poskanzer K.E."/>
            <person name="Rollins M."/>
            <person name="Thuy-Boun P.S."/>
        </authorList>
    </citation>
    <scope>NUCLEOTIDE SEQUENCE [LARGE SCALE GENOMIC DNA]</scope>
    <source>
        <strain evidence="1">F_SG_1</strain>
        <tissue evidence="1">Salivary glands</tissue>
    </source>
</reference>
<comment type="caution">
    <text evidence="1">The sequence shown here is derived from an EMBL/GenBank/DDBJ whole genome shotgun (WGS) entry which is preliminary data.</text>
</comment>
<evidence type="ECO:0000313" key="1">
    <source>
        <dbReference type="EMBL" id="KAK8756839.1"/>
    </source>
</evidence>
<accession>A0AAQ4D2Z9</accession>
<protein>
    <submittedName>
        <fullName evidence="1">Uncharacterized protein</fullName>
    </submittedName>
</protein>
<name>A0AAQ4D2Z9_AMBAM</name>
<organism evidence="1 2">
    <name type="scientific">Amblyomma americanum</name>
    <name type="common">Lone star tick</name>
    <dbReference type="NCBI Taxonomy" id="6943"/>
    <lineage>
        <taxon>Eukaryota</taxon>
        <taxon>Metazoa</taxon>
        <taxon>Ecdysozoa</taxon>
        <taxon>Arthropoda</taxon>
        <taxon>Chelicerata</taxon>
        <taxon>Arachnida</taxon>
        <taxon>Acari</taxon>
        <taxon>Parasitiformes</taxon>
        <taxon>Ixodida</taxon>
        <taxon>Ixodoidea</taxon>
        <taxon>Ixodidae</taxon>
        <taxon>Amblyomminae</taxon>
        <taxon>Amblyomma</taxon>
    </lineage>
</organism>
<dbReference type="EMBL" id="JARKHS020035866">
    <property type="protein sequence ID" value="KAK8756839.1"/>
    <property type="molecule type" value="Genomic_DNA"/>
</dbReference>
<dbReference type="Proteomes" id="UP001321473">
    <property type="component" value="Unassembled WGS sequence"/>
</dbReference>
<gene>
    <name evidence="1" type="ORF">V5799_000459</name>
</gene>
<dbReference type="AlphaFoldDB" id="A0AAQ4D2Z9"/>
<sequence length="79" mass="9074">MLTHSTGSSISRAPLAVKTRTLRRPILLQRSRMTPRTCRTKIVAAVDRKKRVKDKSLQKKRVTRLKFAQRVPRVCLCSS</sequence>
<evidence type="ECO:0000313" key="2">
    <source>
        <dbReference type="Proteomes" id="UP001321473"/>
    </source>
</evidence>
<proteinExistence type="predicted"/>
<keyword evidence="2" id="KW-1185">Reference proteome</keyword>